<dbReference type="KEGG" id="marp:QYS47_23915"/>
<reference evidence="2" key="1">
    <citation type="submission" date="2023-08" db="EMBL/GenBank/DDBJ databases">
        <title>Comparative genomics and taxonomic characterization of three novel marine species of genus Marivirga.</title>
        <authorList>
            <person name="Muhammad N."/>
            <person name="Kim S.-G."/>
        </authorList>
    </citation>
    <scope>NUCLEOTIDE SEQUENCE</scope>
    <source>
        <strain evidence="2">BKB1-2</strain>
    </source>
</reference>
<gene>
    <name evidence="2" type="ORF">QYS47_23915</name>
</gene>
<dbReference type="Proteomes" id="UP001232019">
    <property type="component" value="Chromosome"/>
</dbReference>
<dbReference type="RefSeq" id="WP_322346331.1">
    <property type="nucleotide sequence ID" value="NZ_CP129968.2"/>
</dbReference>
<dbReference type="InterPro" id="IPR024775">
    <property type="entry name" value="DinB-like"/>
</dbReference>
<dbReference type="SUPFAM" id="SSF109854">
    <property type="entry name" value="DinB/YfiT-like putative metalloenzymes"/>
    <property type="match status" value="1"/>
</dbReference>
<dbReference type="AlphaFoldDB" id="A0AA49GBT2"/>
<organism evidence="2">
    <name type="scientific">Marivirga arenosa</name>
    <dbReference type="NCBI Taxonomy" id="3059076"/>
    <lineage>
        <taxon>Bacteria</taxon>
        <taxon>Pseudomonadati</taxon>
        <taxon>Bacteroidota</taxon>
        <taxon>Cytophagia</taxon>
        <taxon>Cytophagales</taxon>
        <taxon>Marivirgaceae</taxon>
        <taxon>Marivirga</taxon>
    </lineage>
</organism>
<proteinExistence type="predicted"/>
<feature type="domain" description="DinB-like" evidence="1">
    <location>
        <begin position="14"/>
        <end position="171"/>
    </location>
</feature>
<dbReference type="EMBL" id="CP129968">
    <property type="protein sequence ID" value="WKK80196.2"/>
    <property type="molecule type" value="Genomic_DNA"/>
</dbReference>
<evidence type="ECO:0000259" key="1">
    <source>
        <dbReference type="Pfam" id="PF12867"/>
    </source>
</evidence>
<accession>A0AA49GBT2</accession>
<sequence>MHSKIQKHWERYENGKQYYDALLKVFNDEQLNFKPSENAWSMLQVMQHLYTSESLSLKFLQNFDFNRKDEKLGLKAELKTMLLVNRLNSKKKFKAPKVLSDNKSNLDISDDAHEFGHQWQKLDQDLLSFLQDFPTDKINHFCFMHPAVGKQNVIQCLQFFVSHMKHHQHQIEAINHHKNFPK</sequence>
<dbReference type="Gene3D" id="1.20.120.450">
    <property type="entry name" value="dinb family like domain"/>
    <property type="match status" value="1"/>
</dbReference>
<dbReference type="InterPro" id="IPR034660">
    <property type="entry name" value="DinB/YfiT-like"/>
</dbReference>
<evidence type="ECO:0000313" key="2">
    <source>
        <dbReference type="EMBL" id="WKK80196.2"/>
    </source>
</evidence>
<protein>
    <submittedName>
        <fullName evidence="2">DinB family protein</fullName>
    </submittedName>
</protein>
<dbReference type="Pfam" id="PF12867">
    <property type="entry name" value="DinB_2"/>
    <property type="match status" value="1"/>
</dbReference>
<name>A0AA49GBT2_9BACT</name>